<evidence type="ECO:0000259" key="4">
    <source>
        <dbReference type="Pfam" id="PF13359"/>
    </source>
</evidence>
<feature type="domain" description="Myb/SANT-like" evidence="3">
    <location>
        <begin position="206"/>
        <end position="301"/>
    </location>
</feature>
<evidence type="ECO:0000256" key="1">
    <source>
        <dbReference type="ARBA" id="ARBA00001968"/>
    </source>
</evidence>
<comment type="cofactor">
    <cofactor evidence="1">
        <name>a divalent metal cation</name>
        <dbReference type="ChEBI" id="CHEBI:60240"/>
    </cofactor>
</comment>
<keyword evidence="2" id="KW-0479">Metal-binding</keyword>
<dbReference type="Pfam" id="PF12776">
    <property type="entry name" value="Myb_DNA-bind_3"/>
    <property type="match status" value="1"/>
</dbReference>
<evidence type="ECO:0000259" key="3">
    <source>
        <dbReference type="Pfam" id="PF12776"/>
    </source>
</evidence>
<feature type="domain" description="DUF8040" evidence="5">
    <location>
        <begin position="1"/>
        <end position="70"/>
    </location>
</feature>
<reference evidence="6 7" key="1">
    <citation type="submission" date="2020-08" db="EMBL/GenBank/DDBJ databases">
        <title>Plant Genome Project.</title>
        <authorList>
            <person name="Zhang R.-G."/>
        </authorList>
    </citation>
    <scope>NUCLEOTIDE SEQUENCE [LARGE SCALE GENOMIC DNA]</scope>
    <source>
        <tissue evidence="6">Rhizome</tissue>
    </source>
</reference>
<keyword evidence="7" id="KW-1185">Reference proteome</keyword>
<dbReference type="GO" id="GO:0046872">
    <property type="term" value="F:metal ion binding"/>
    <property type="evidence" value="ECO:0007669"/>
    <property type="project" value="UniProtKB-KW"/>
</dbReference>
<dbReference type="InterPro" id="IPR058353">
    <property type="entry name" value="DUF8040"/>
</dbReference>
<evidence type="ECO:0000313" key="6">
    <source>
        <dbReference type="EMBL" id="KAG6532647.1"/>
    </source>
</evidence>
<dbReference type="Pfam" id="PF13359">
    <property type="entry name" value="DDE_Tnp_4"/>
    <property type="match status" value="1"/>
</dbReference>
<evidence type="ECO:0000259" key="5">
    <source>
        <dbReference type="Pfam" id="PF26138"/>
    </source>
</evidence>
<sequence length="504" mass="57906">MDRRSLSKFCYLLTTHGKLKGNRNMSINELVISFLYIIAHNVKNRVLKRQTARSGEIISRQFHLVLNSILRLHSILLKKPEPIPENYTDDRWKWFKCRVVWGALDGTYINVSVPANDKPRYRTRKGKIATNILGVCTPNMQFSYVLPGWEGSAADGRVVLRDAISGRNDLKIPQGKSQKMPNVVEKVESSMPPKIKRKTQSTKRLWTKQEDAALVDCLVELSKDSAWKSENDFRTGYLVHLEKLMAAKLPSSSLKATPHIESRYKLLKRQFHAITEMLNHSSGFGWNDVEKCIITTKDVFDDWVKSHPATIGLRNKEFPHLDDLMFVWGEDHATGANTETPADVVEEINLCDEEVDTFNAKIFPECYKGKESNDANQAIRKSENLDSSICPSNKKLTTRKRKGKADDALDDLAGEIHKYVIAVTEANEKMKGISTYFKKQTESGDRKMKIYDELIELSKFSEREIIDVREYILKDEHKIDNFFALPKAFRRNYVIKQLNEIHPK</sequence>
<evidence type="ECO:0008006" key="8">
    <source>
        <dbReference type="Google" id="ProtNLM"/>
    </source>
</evidence>
<feature type="domain" description="DDE Tnp4" evidence="4">
    <location>
        <begin position="104"/>
        <end position="166"/>
    </location>
</feature>
<organism evidence="6 7">
    <name type="scientific">Zingiber officinale</name>
    <name type="common">Ginger</name>
    <name type="synonym">Amomum zingiber</name>
    <dbReference type="NCBI Taxonomy" id="94328"/>
    <lineage>
        <taxon>Eukaryota</taxon>
        <taxon>Viridiplantae</taxon>
        <taxon>Streptophyta</taxon>
        <taxon>Embryophyta</taxon>
        <taxon>Tracheophyta</taxon>
        <taxon>Spermatophyta</taxon>
        <taxon>Magnoliopsida</taxon>
        <taxon>Liliopsida</taxon>
        <taxon>Zingiberales</taxon>
        <taxon>Zingiberaceae</taxon>
        <taxon>Zingiber</taxon>
    </lineage>
</organism>
<dbReference type="PANTHER" id="PTHR46250">
    <property type="entry name" value="MYB/SANT-LIKE DNA-BINDING DOMAIN PROTEIN-RELATED"/>
    <property type="match status" value="1"/>
</dbReference>
<dbReference type="InterPro" id="IPR024752">
    <property type="entry name" value="Myb/SANT-like_dom"/>
</dbReference>
<dbReference type="Proteomes" id="UP000734854">
    <property type="component" value="Unassembled WGS sequence"/>
</dbReference>
<dbReference type="AlphaFoldDB" id="A0A8J5LVQ1"/>
<evidence type="ECO:0000313" key="7">
    <source>
        <dbReference type="Proteomes" id="UP000734854"/>
    </source>
</evidence>
<dbReference type="InterPro" id="IPR027806">
    <property type="entry name" value="HARBI1_dom"/>
</dbReference>
<dbReference type="EMBL" id="JACMSC010000002">
    <property type="protein sequence ID" value="KAG6532647.1"/>
    <property type="molecule type" value="Genomic_DNA"/>
</dbReference>
<dbReference type="Pfam" id="PF26138">
    <property type="entry name" value="DUF8040"/>
    <property type="match status" value="1"/>
</dbReference>
<comment type="caution">
    <text evidence="6">The sequence shown here is derived from an EMBL/GenBank/DDBJ whole genome shotgun (WGS) entry which is preliminary data.</text>
</comment>
<evidence type="ECO:0000256" key="2">
    <source>
        <dbReference type="ARBA" id="ARBA00022723"/>
    </source>
</evidence>
<name>A0A8J5LVQ1_ZINOF</name>
<dbReference type="PANTHER" id="PTHR46250:SF18">
    <property type="entry name" value="MYB_SANT-LIKE DOMAIN-CONTAINING PROTEIN"/>
    <property type="match status" value="1"/>
</dbReference>
<accession>A0A8J5LVQ1</accession>
<proteinExistence type="predicted"/>
<protein>
    <recommendedName>
        <fullName evidence="8">Myb/SANT-like domain-containing protein</fullName>
    </recommendedName>
</protein>
<gene>
    <name evidence="6" type="ORF">ZIOFF_006497</name>
</gene>